<dbReference type="GO" id="GO:0009249">
    <property type="term" value="P:protein lipoylation"/>
    <property type="evidence" value="ECO:0007669"/>
    <property type="project" value="InterPro"/>
</dbReference>
<dbReference type="EC" id="2.3.1.181" evidence="3"/>
<evidence type="ECO:0000256" key="2">
    <source>
        <dbReference type="ARBA" id="ARBA00007907"/>
    </source>
</evidence>
<evidence type="ECO:0000256" key="4">
    <source>
        <dbReference type="ARBA" id="ARBA00022679"/>
    </source>
</evidence>
<keyword evidence="5" id="KW-0012">Acyltransferase</keyword>
<keyword evidence="10" id="KW-1185">Reference proteome</keyword>
<dbReference type="EMBL" id="VSWD01000008">
    <property type="protein sequence ID" value="KAK3095972.1"/>
    <property type="molecule type" value="Genomic_DNA"/>
</dbReference>
<evidence type="ECO:0000256" key="1">
    <source>
        <dbReference type="ARBA" id="ARBA00004821"/>
    </source>
</evidence>
<evidence type="ECO:0000313" key="10">
    <source>
        <dbReference type="Proteomes" id="UP001186944"/>
    </source>
</evidence>
<evidence type="ECO:0000259" key="8">
    <source>
        <dbReference type="PROSITE" id="PS51733"/>
    </source>
</evidence>
<dbReference type="Gene3D" id="3.30.930.10">
    <property type="entry name" value="Bira Bifunctional Protein, Domain 2"/>
    <property type="match status" value="1"/>
</dbReference>
<dbReference type="Proteomes" id="UP001186944">
    <property type="component" value="Unassembled WGS sequence"/>
</dbReference>
<keyword evidence="4" id="KW-0808">Transferase</keyword>
<dbReference type="PROSITE" id="PS51733">
    <property type="entry name" value="BPL_LPL_CATALYTIC"/>
    <property type="match status" value="1"/>
</dbReference>
<evidence type="ECO:0000313" key="9">
    <source>
        <dbReference type="EMBL" id="KAK3095972.1"/>
    </source>
</evidence>
<accession>A0AA89C5X4</accession>
<feature type="domain" description="BPL/LPL catalytic" evidence="8">
    <location>
        <begin position="38"/>
        <end position="197"/>
    </location>
</feature>
<dbReference type="AlphaFoldDB" id="A0AA89C5X4"/>
<dbReference type="GO" id="GO:0033819">
    <property type="term" value="F:lipoyl(octanoyl) transferase activity"/>
    <property type="evidence" value="ECO:0007669"/>
    <property type="project" value="UniProtKB-EC"/>
</dbReference>
<comment type="similarity">
    <text evidence="2">Belongs to the LipB family.</text>
</comment>
<comment type="caution">
    <text evidence="9">The sequence shown here is derived from an EMBL/GenBank/DDBJ whole genome shotgun (WGS) entry which is preliminary data.</text>
</comment>
<dbReference type="PANTHER" id="PTHR10993:SF7">
    <property type="entry name" value="LIPOYLTRANSFERASE 2, MITOCHONDRIAL-RELATED"/>
    <property type="match status" value="1"/>
</dbReference>
<dbReference type="InterPro" id="IPR020605">
    <property type="entry name" value="Octanoyltransferase_CS"/>
</dbReference>
<organism evidence="9 10">
    <name type="scientific">Pinctada imbricata</name>
    <name type="common">Atlantic pearl-oyster</name>
    <name type="synonym">Pinctada martensii</name>
    <dbReference type="NCBI Taxonomy" id="66713"/>
    <lineage>
        <taxon>Eukaryota</taxon>
        <taxon>Metazoa</taxon>
        <taxon>Spiralia</taxon>
        <taxon>Lophotrochozoa</taxon>
        <taxon>Mollusca</taxon>
        <taxon>Bivalvia</taxon>
        <taxon>Autobranchia</taxon>
        <taxon>Pteriomorphia</taxon>
        <taxon>Pterioida</taxon>
        <taxon>Pterioidea</taxon>
        <taxon>Pteriidae</taxon>
        <taxon>Pinctada</taxon>
    </lineage>
</organism>
<dbReference type="InterPro" id="IPR000544">
    <property type="entry name" value="Octanoyltransferase"/>
</dbReference>
<dbReference type="PROSITE" id="PS01313">
    <property type="entry name" value="LIPB"/>
    <property type="match status" value="1"/>
</dbReference>
<name>A0AA89C5X4_PINIB</name>
<evidence type="ECO:0000256" key="7">
    <source>
        <dbReference type="ARBA" id="ARBA00033331"/>
    </source>
</evidence>
<evidence type="ECO:0000256" key="5">
    <source>
        <dbReference type="ARBA" id="ARBA00023315"/>
    </source>
</evidence>
<dbReference type="NCBIfam" id="TIGR00214">
    <property type="entry name" value="lipB"/>
    <property type="match status" value="1"/>
</dbReference>
<dbReference type="PANTHER" id="PTHR10993">
    <property type="entry name" value="OCTANOYLTRANSFERASE"/>
    <property type="match status" value="1"/>
</dbReference>
<protein>
    <recommendedName>
        <fullName evidence="3">lipoyl(octanoyl) transferase</fullName>
        <ecNumber evidence="3">2.3.1.181</ecNumber>
    </recommendedName>
    <alternativeName>
        <fullName evidence="6">Lipoate-protein ligase B</fullName>
    </alternativeName>
    <alternativeName>
        <fullName evidence="7">Lipoyl/octanoyl transferase</fullName>
    </alternativeName>
</protein>
<reference evidence="9" key="1">
    <citation type="submission" date="2019-08" db="EMBL/GenBank/DDBJ databases">
        <title>The improved chromosome-level genome for the pearl oyster Pinctada fucata martensii using PacBio sequencing and Hi-C.</title>
        <authorList>
            <person name="Zheng Z."/>
        </authorList>
    </citation>
    <scope>NUCLEOTIDE SEQUENCE</scope>
    <source>
        <strain evidence="9">ZZ-2019</strain>
        <tissue evidence="9">Adductor muscle</tissue>
    </source>
</reference>
<proteinExistence type="inferred from homology"/>
<evidence type="ECO:0000256" key="6">
    <source>
        <dbReference type="ARBA" id="ARBA00030797"/>
    </source>
</evidence>
<gene>
    <name evidence="9" type="ORF">FSP39_021514</name>
</gene>
<dbReference type="Pfam" id="PF21948">
    <property type="entry name" value="LplA-B_cat"/>
    <property type="match status" value="1"/>
</dbReference>
<comment type="pathway">
    <text evidence="1">Protein modification; protein lipoylation via endogenous pathway; protein N(6)-(lipoyl)lysine from octanoyl-[acyl-carrier-protein]: step 1/2.</text>
</comment>
<dbReference type="InterPro" id="IPR004143">
    <property type="entry name" value="BPL_LPL_catalytic"/>
</dbReference>
<evidence type="ECO:0000256" key="3">
    <source>
        <dbReference type="ARBA" id="ARBA00012334"/>
    </source>
</evidence>
<dbReference type="SUPFAM" id="SSF55681">
    <property type="entry name" value="Class II aaRS and biotin synthetases"/>
    <property type="match status" value="1"/>
</dbReference>
<dbReference type="InterPro" id="IPR045864">
    <property type="entry name" value="aa-tRNA-synth_II/BPL/LPL"/>
</dbReference>
<sequence length="197" mass="22487">MKMATKKYVQMINLSRMKFMEAFKVQTKYSNKLLKGDPDAKNVLLVVQHDPVYTIGIRTRDYTKQDEEKLKSLGAEFCRTNRGGLITFHGPGQLVVYPIINLKDFHPSMKWYICALQKTMIRTCKHYGLNAQTTENTGVWIGDNKIGAIGKIPVTCLVIMLISDDKIIQCILSVFMGSIYYVNFTIICVHEVKLIPM</sequence>